<accession>A0A6A6SMG6</accession>
<name>A0A6A6SMG6_9PLEO</name>
<dbReference type="Proteomes" id="UP000799324">
    <property type="component" value="Unassembled WGS sequence"/>
</dbReference>
<evidence type="ECO:0000313" key="2">
    <source>
        <dbReference type="Proteomes" id="UP000799324"/>
    </source>
</evidence>
<proteinExistence type="predicted"/>
<gene>
    <name evidence="1" type="ORF">K491DRAFT_220105</name>
</gene>
<keyword evidence="2" id="KW-1185">Reference proteome</keyword>
<dbReference type="AlphaFoldDB" id="A0A6A6SMG6"/>
<sequence length="61" mass="6858">MKDTPDNRERNPEAFIWTCCEKPGNALSCERTRQAYANLGHKLTKSCLSTVSQGKSWLTAL</sequence>
<evidence type="ECO:0000313" key="1">
    <source>
        <dbReference type="EMBL" id="KAF2649036.1"/>
    </source>
</evidence>
<dbReference type="EMBL" id="MU004510">
    <property type="protein sequence ID" value="KAF2649036.1"/>
    <property type="molecule type" value="Genomic_DNA"/>
</dbReference>
<protein>
    <submittedName>
        <fullName evidence="1">Uncharacterized protein</fullName>
    </submittedName>
</protein>
<reference evidence="1" key="1">
    <citation type="journal article" date="2020" name="Stud. Mycol.">
        <title>101 Dothideomycetes genomes: a test case for predicting lifestyles and emergence of pathogens.</title>
        <authorList>
            <person name="Haridas S."/>
            <person name="Albert R."/>
            <person name="Binder M."/>
            <person name="Bloem J."/>
            <person name="Labutti K."/>
            <person name="Salamov A."/>
            <person name="Andreopoulos B."/>
            <person name="Baker S."/>
            <person name="Barry K."/>
            <person name="Bills G."/>
            <person name="Bluhm B."/>
            <person name="Cannon C."/>
            <person name="Castanera R."/>
            <person name="Culley D."/>
            <person name="Daum C."/>
            <person name="Ezra D."/>
            <person name="Gonzalez J."/>
            <person name="Henrissat B."/>
            <person name="Kuo A."/>
            <person name="Liang C."/>
            <person name="Lipzen A."/>
            <person name="Lutzoni F."/>
            <person name="Magnuson J."/>
            <person name="Mondo S."/>
            <person name="Nolan M."/>
            <person name="Ohm R."/>
            <person name="Pangilinan J."/>
            <person name="Park H.-J."/>
            <person name="Ramirez L."/>
            <person name="Alfaro M."/>
            <person name="Sun H."/>
            <person name="Tritt A."/>
            <person name="Yoshinaga Y."/>
            <person name="Zwiers L.-H."/>
            <person name="Turgeon B."/>
            <person name="Goodwin S."/>
            <person name="Spatafora J."/>
            <person name="Crous P."/>
            <person name="Grigoriev I."/>
        </authorList>
    </citation>
    <scope>NUCLEOTIDE SEQUENCE</scope>
    <source>
        <strain evidence="1">CBS 122681</strain>
    </source>
</reference>
<dbReference type="OrthoDB" id="5422613at2759"/>
<organism evidence="1 2">
    <name type="scientific">Lophiostoma macrostomum CBS 122681</name>
    <dbReference type="NCBI Taxonomy" id="1314788"/>
    <lineage>
        <taxon>Eukaryota</taxon>
        <taxon>Fungi</taxon>
        <taxon>Dikarya</taxon>
        <taxon>Ascomycota</taxon>
        <taxon>Pezizomycotina</taxon>
        <taxon>Dothideomycetes</taxon>
        <taxon>Pleosporomycetidae</taxon>
        <taxon>Pleosporales</taxon>
        <taxon>Lophiostomataceae</taxon>
        <taxon>Lophiostoma</taxon>
    </lineage>
</organism>